<dbReference type="Proteomes" id="UP001552299">
    <property type="component" value="Unassembled WGS sequence"/>
</dbReference>
<feature type="compositionally biased region" description="Acidic residues" evidence="1">
    <location>
        <begin position="62"/>
        <end position="71"/>
    </location>
</feature>
<feature type="region of interest" description="Disordered" evidence="1">
    <location>
        <begin position="62"/>
        <end position="97"/>
    </location>
</feature>
<gene>
    <name evidence="2" type="ORF">M5K25_006679</name>
</gene>
<proteinExistence type="predicted"/>
<evidence type="ECO:0000313" key="2">
    <source>
        <dbReference type="EMBL" id="KAL0922675.1"/>
    </source>
</evidence>
<reference evidence="2 3" key="1">
    <citation type="journal article" date="2024" name="Plant Biotechnol. J.">
        <title>Dendrobium thyrsiflorum genome and its molecular insights into genes involved in important horticultural traits.</title>
        <authorList>
            <person name="Chen B."/>
            <person name="Wang J.Y."/>
            <person name="Zheng P.J."/>
            <person name="Li K.L."/>
            <person name="Liang Y.M."/>
            <person name="Chen X.F."/>
            <person name="Zhang C."/>
            <person name="Zhao X."/>
            <person name="He X."/>
            <person name="Zhang G.Q."/>
            <person name="Liu Z.J."/>
            <person name="Xu Q."/>
        </authorList>
    </citation>
    <scope>NUCLEOTIDE SEQUENCE [LARGE SCALE GENOMIC DNA]</scope>
    <source>
        <strain evidence="2">GZMU011</strain>
    </source>
</reference>
<comment type="caution">
    <text evidence="2">The sequence shown here is derived from an EMBL/GenBank/DDBJ whole genome shotgun (WGS) entry which is preliminary data.</text>
</comment>
<dbReference type="PANTHER" id="PTHR23289">
    <property type="entry name" value="CYTOCHROME C OXIDASE ASSEMBLY PROTEIN COX15"/>
    <property type="match status" value="1"/>
</dbReference>
<evidence type="ECO:0000313" key="3">
    <source>
        <dbReference type="Proteomes" id="UP001552299"/>
    </source>
</evidence>
<dbReference type="PANTHER" id="PTHR23289:SF2">
    <property type="entry name" value="CYTOCHROME C OXIDASE ASSEMBLY PROTEIN COX15 HOMOLOG"/>
    <property type="match status" value="1"/>
</dbReference>
<protein>
    <submittedName>
        <fullName evidence="2">Uncharacterized protein</fullName>
    </submittedName>
</protein>
<sequence length="160" mass="17115">MSGLKIGEIKEDGDANPLPTEVCRVISVVPSMPVNEEYVKREAPEACMMVLPMDCSSEEDLYFPEEDESDPDIASQMEHVNLGGDSESADESPDATMTDSEENVTLGISTLLSYVPVSLASGHQAGALSLMTLMILLMHTLRKPSSAALRSLASLPKSNG</sequence>
<organism evidence="2 3">
    <name type="scientific">Dendrobium thyrsiflorum</name>
    <name type="common">Pinecone-like raceme dendrobium</name>
    <name type="synonym">Orchid</name>
    <dbReference type="NCBI Taxonomy" id="117978"/>
    <lineage>
        <taxon>Eukaryota</taxon>
        <taxon>Viridiplantae</taxon>
        <taxon>Streptophyta</taxon>
        <taxon>Embryophyta</taxon>
        <taxon>Tracheophyta</taxon>
        <taxon>Spermatophyta</taxon>
        <taxon>Magnoliopsida</taxon>
        <taxon>Liliopsida</taxon>
        <taxon>Asparagales</taxon>
        <taxon>Orchidaceae</taxon>
        <taxon>Epidendroideae</taxon>
        <taxon>Malaxideae</taxon>
        <taxon>Dendrobiinae</taxon>
        <taxon>Dendrobium</taxon>
    </lineage>
</organism>
<dbReference type="EMBL" id="JANQDX010000006">
    <property type="protein sequence ID" value="KAL0922675.1"/>
    <property type="molecule type" value="Genomic_DNA"/>
</dbReference>
<dbReference type="InterPro" id="IPR023754">
    <property type="entry name" value="HemeA_Synthase_type2"/>
</dbReference>
<name>A0ABD0VCH3_DENTH</name>
<accession>A0ABD0VCH3</accession>
<keyword evidence="3" id="KW-1185">Reference proteome</keyword>
<dbReference type="AlphaFoldDB" id="A0ABD0VCH3"/>
<evidence type="ECO:0000256" key="1">
    <source>
        <dbReference type="SAM" id="MobiDB-lite"/>
    </source>
</evidence>